<accession>A0ABP8Q483</accession>
<proteinExistence type="predicted"/>
<name>A0ABP8Q483_9GAMM</name>
<dbReference type="InterPro" id="IPR055170">
    <property type="entry name" value="GFO_IDH_MocA-like_dom"/>
</dbReference>
<dbReference type="PANTHER" id="PTHR43377">
    <property type="entry name" value="BILIVERDIN REDUCTASE A"/>
    <property type="match status" value="1"/>
</dbReference>
<reference evidence="4" key="1">
    <citation type="journal article" date="2019" name="Int. J. Syst. Evol. Microbiol.">
        <title>The Global Catalogue of Microorganisms (GCM) 10K type strain sequencing project: providing services to taxonomists for standard genome sequencing and annotation.</title>
        <authorList>
            <consortium name="The Broad Institute Genomics Platform"/>
            <consortium name="The Broad Institute Genome Sequencing Center for Infectious Disease"/>
            <person name="Wu L."/>
            <person name="Ma J."/>
        </authorList>
    </citation>
    <scope>NUCLEOTIDE SEQUENCE [LARGE SCALE GENOMIC DNA]</scope>
    <source>
        <strain evidence="4">JCM 32226</strain>
    </source>
</reference>
<protein>
    <submittedName>
        <fullName evidence="3">Gfo/Idh/MocA family oxidoreductase</fullName>
    </submittedName>
</protein>
<feature type="domain" description="Gfo/Idh/MocA-like oxidoreductase N-terminal" evidence="1">
    <location>
        <begin position="1"/>
        <end position="104"/>
    </location>
</feature>
<gene>
    <name evidence="3" type="ORF">GCM10023095_12080</name>
</gene>
<dbReference type="InterPro" id="IPR000683">
    <property type="entry name" value="Gfo/Idh/MocA-like_OxRdtase_N"/>
</dbReference>
<dbReference type="Proteomes" id="UP001501321">
    <property type="component" value="Unassembled WGS sequence"/>
</dbReference>
<evidence type="ECO:0000259" key="1">
    <source>
        <dbReference type="Pfam" id="PF01408"/>
    </source>
</evidence>
<evidence type="ECO:0000313" key="3">
    <source>
        <dbReference type="EMBL" id="GAA4496676.1"/>
    </source>
</evidence>
<keyword evidence="4" id="KW-1185">Reference proteome</keyword>
<dbReference type="RefSeq" id="WP_345011066.1">
    <property type="nucleotide sequence ID" value="NZ_BAABFC010000009.1"/>
</dbReference>
<dbReference type="EMBL" id="BAABFC010000009">
    <property type="protein sequence ID" value="GAA4496676.1"/>
    <property type="molecule type" value="Genomic_DNA"/>
</dbReference>
<evidence type="ECO:0000313" key="4">
    <source>
        <dbReference type="Proteomes" id="UP001501321"/>
    </source>
</evidence>
<organism evidence="3 4">
    <name type="scientific">Pseudaeromonas paramecii</name>
    <dbReference type="NCBI Taxonomy" id="2138166"/>
    <lineage>
        <taxon>Bacteria</taxon>
        <taxon>Pseudomonadati</taxon>
        <taxon>Pseudomonadota</taxon>
        <taxon>Gammaproteobacteria</taxon>
        <taxon>Aeromonadales</taxon>
        <taxon>Aeromonadaceae</taxon>
        <taxon>Pseudaeromonas</taxon>
    </lineage>
</organism>
<dbReference type="Gene3D" id="3.30.360.10">
    <property type="entry name" value="Dihydrodipicolinate Reductase, domain 2"/>
    <property type="match status" value="1"/>
</dbReference>
<dbReference type="InterPro" id="IPR036291">
    <property type="entry name" value="NAD(P)-bd_dom_sf"/>
</dbReference>
<evidence type="ECO:0000259" key="2">
    <source>
        <dbReference type="Pfam" id="PF22725"/>
    </source>
</evidence>
<dbReference type="PANTHER" id="PTHR43377:SF1">
    <property type="entry name" value="BILIVERDIN REDUCTASE A"/>
    <property type="match status" value="1"/>
</dbReference>
<dbReference type="Gene3D" id="3.40.50.720">
    <property type="entry name" value="NAD(P)-binding Rossmann-like Domain"/>
    <property type="match status" value="1"/>
</dbReference>
<dbReference type="Pfam" id="PF01408">
    <property type="entry name" value="GFO_IDH_MocA"/>
    <property type="match status" value="1"/>
</dbReference>
<sequence length="319" mass="34955">MKVLVVGFGSIAQKHLLNLQQCYPQAELAVWCRAGRPRPAWALAGLFHSAQQALAWQPDYAIIASPASHHAEHVAALAPLGIPLLVEKPLAMDLRQGERLLSVAPPHCWLGYQLRFSEGYGCVRQWLPTLGRLYFARLEVGQYLPQWRPNTPVAEMVSARAELGGGVLLELSHELDYLVALMGLPQSVYARRGAASHLGLAVEECVELTLGYDGGALVQVHLDMLQYKPCRRAKWVGEGGQLEWDLLTNSVSVYDRQGEICRHQQSAPAGVEMAQRQLQAFIEGTGEGTPAREGLAALRIIAAAQQAMANGREQSIDDQ</sequence>
<feature type="domain" description="GFO/IDH/MocA-like oxidoreductase" evidence="2">
    <location>
        <begin position="129"/>
        <end position="242"/>
    </location>
</feature>
<comment type="caution">
    <text evidence="3">The sequence shown here is derived from an EMBL/GenBank/DDBJ whole genome shotgun (WGS) entry which is preliminary data.</text>
</comment>
<dbReference type="InterPro" id="IPR051450">
    <property type="entry name" value="Gfo/Idh/MocA_Oxidoreductases"/>
</dbReference>
<dbReference type="Pfam" id="PF22725">
    <property type="entry name" value="GFO_IDH_MocA_C3"/>
    <property type="match status" value="1"/>
</dbReference>
<dbReference type="SUPFAM" id="SSF55347">
    <property type="entry name" value="Glyceraldehyde-3-phosphate dehydrogenase-like, C-terminal domain"/>
    <property type="match status" value="1"/>
</dbReference>
<dbReference type="SUPFAM" id="SSF51735">
    <property type="entry name" value="NAD(P)-binding Rossmann-fold domains"/>
    <property type="match status" value="1"/>
</dbReference>